<dbReference type="Proteomes" id="UP000198282">
    <property type="component" value="Unassembled WGS sequence"/>
</dbReference>
<evidence type="ECO:0000256" key="2">
    <source>
        <dbReference type="ARBA" id="ARBA00023015"/>
    </source>
</evidence>
<dbReference type="PANTHER" id="PTHR30346">
    <property type="entry name" value="TRANSCRIPTIONAL DUAL REGULATOR HCAR-RELATED"/>
    <property type="match status" value="1"/>
</dbReference>
<evidence type="ECO:0000313" key="6">
    <source>
        <dbReference type="EMBL" id="SNT37480.1"/>
    </source>
</evidence>
<dbReference type="SUPFAM" id="SSF53850">
    <property type="entry name" value="Periplasmic binding protein-like II"/>
    <property type="match status" value="1"/>
</dbReference>
<dbReference type="GO" id="GO:0032993">
    <property type="term" value="C:protein-DNA complex"/>
    <property type="evidence" value="ECO:0007669"/>
    <property type="project" value="TreeGrafter"/>
</dbReference>
<comment type="similarity">
    <text evidence="1">Belongs to the LysR transcriptional regulatory family.</text>
</comment>
<dbReference type="GO" id="GO:0003700">
    <property type="term" value="F:DNA-binding transcription factor activity"/>
    <property type="evidence" value="ECO:0007669"/>
    <property type="project" value="InterPro"/>
</dbReference>
<dbReference type="Pfam" id="PF03466">
    <property type="entry name" value="LysR_substrate"/>
    <property type="match status" value="1"/>
</dbReference>
<keyword evidence="4" id="KW-0804">Transcription</keyword>
<organism evidence="6 7">
    <name type="scientific">Streptosporangium subroseum</name>
    <dbReference type="NCBI Taxonomy" id="106412"/>
    <lineage>
        <taxon>Bacteria</taxon>
        <taxon>Bacillati</taxon>
        <taxon>Actinomycetota</taxon>
        <taxon>Actinomycetes</taxon>
        <taxon>Streptosporangiales</taxon>
        <taxon>Streptosporangiaceae</taxon>
        <taxon>Streptosporangium</taxon>
    </lineage>
</organism>
<keyword evidence="7" id="KW-1185">Reference proteome</keyword>
<dbReference type="FunFam" id="1.10.10.10:FF:000001">
    <property type="entry name" value="LysR family transcriptional regulator"/>
    <property type="match status" value="1"/>
</dbReference>
<keyword evidence="3 6" id="KW-0238">DNA-binding</keyword>
<dbReference type="Pfam" id="PF00126">
    <property type="entry name" value="HTH_1"/>
    <property type="match status" value="1"/>
</dbReference>
<evidence type="ECO:0000313" key="7">
    <source>
        <dbReference type="Proteomes" id="UP000198282"/>
    </source>
</evidence>
<evidence type="ECO:0000256" key="4">
    <source>
        <dbReference type="ARBA" id="ARBA00023163"/>
    </source>
</evidence>
<reference evidence="6 7" key="1">
    <citation type="submission" date="2017-06" db="EMBL/GenBank/DDBJ databases">
        <authorList>
            <person name="Kim H.J."/>
            <person name="Triplett B.A."/>
        </authorList>
    </citation>
    <scope>NUCLEOTIDE SEQUENCE [LARGE SCALE GENOMIC DNA]</scope>
    <source>
        <strain evidence="6 7">CGMCC 4.2132</strain>
    </source>
</reference>
<dbReference type="Gene3D" id="1.10.10.10">
    <property type="entry name" value="Winged helix-like DNA-binding domain superfamily/Winged helix DNA-binding domain"/>
    <property type="match status" value="1"/>
</dbReference>
<dbReference type="AlphaFoldDB" id="A0A239M4K0"/>
<gene>
    <name evidence="6" type="ORF">SAMN05216276_103774</name>
</gene>
<dbReference type="Gene3D" id="3.40.190.10">
    <property type="entry name" value="Periplasmic binding protein-like II"/>
    <property type="match status" value="2"/>
</dbReference>
<dbReference type="EMBL" id="FZOD01000037">
    <property type="protein sequence ID" value="SNT37480.1"/>
    <property type="molecule type" value="Genomic_DNA"/>
</dbReference>
<dbReference type="CDD" id="cd08423">
    <property type="entry name" value="PBP2_LTTR_like_6"/>
    <property type="match status" value="1"/>
</dbReference>
<evidence type="ECO:0000256" key="3">
    <source>
        <dbReference type="ARBA" id="ARBA00023125"/>
    </source>
</evidence>
<dbReference type="SUPFAM" id="SSF46785">
    <property type="entry name" value="Winged helix' DNA-binding domain"/>
    <property type="match status" value="1"/>
</dbReference>
<proteinExistence type="inferred from homology"/>
<evidence type="ECO:0000256" key="1">
    <source>
        <dbReference type="ARBA" id="ARBA00009437"/>
    </source>
</evidence>
<accession>A0A239M4K0</accession>
<dbReference type="InterPro" id="IPR000847">
    <property type="entry name" value="LysR_HTH_N"/>
</dbReference>
<dbReference type="InterPro" id="IPR036388">
    <property type="entry name" value="WH-like_DNA-bd_sf"/>
</dbReference>
<dbReference type="RefSeq" id="WP_089210730.1">
    <property type="nucleotide sequence ID" value="NZ_FZOD01000037.1"/>
</dbReference>
<protein>
    <submittedName>
        <fullName evidence="6">DNA-binding transcriptional regulator, LysR family</fullName>
    </submittedName>
</protein>
<keyword evidence="2" id="KW-0805">Transcription regulation</keyword>
<dbReference type="PANTHER" id="PTHR30346:SF29">
    <property type="entry name" value="LYSR SUBSTRATE-BINDING"/>
    <property type="match status" value="1"/>
</dbReference>
<feature type="domain" description="HTH lysR-type" evidence="5">
    <location>
        <begin position="2"/>
        <end position="59"/>
    </location>
</feature>
<dbReference type="InterPro" id="IPR005119">
    <property type="entry name" value="LysR_subst-bd"/>
</dbReference>
<dbReference type="InterPro" id="IPR036390">
    <property type="entry name" value="WH_DNA-bd_sf"/>
</dbReference>
<sequence>MFDTDALRLLDAVALAGSFTGAAAKLNYTQSAVSRRVASLEQQAGGPLFERLPRGVRLTPAGEALHRHAQVVLNRLVRAGEELAGIHGGYRGRLRVGAFATANVSLVPSALRSFRQEFPEVELIPIEGPSRRLLSRMREGGLDVAVISDYPSGLPYDGEVETVELVDDELLVALPRGHRLAAGESVDLRELREETWIEAPPPAGTTMLGAACARAGFAPRTTVRIAEWTGKFGFVAAGLGITLVPSIAAGAVPPDLVLRSLGDLAPRRIVSAALPGTPLPAARALVRFLAKVAGQ</sequence>
<dbReference type="OrthoDB" id="3286335at2"/>
<dbReference type="GO" id="GO:0003677">
    <property type="term" value="F:DNA binding"/>
    <property type="evidence" value="ECO:0007669"/>
    <property type="project" value="UniProtKB-KW"/>
</dbReference>
<name>A0A239M4K0_9ACTN</name>
<dbReference type="PRINTS" id="PR00039">
    <property type="entry name" value="HTHLYSR"/>
</dbReference>
<evidence type="ECO:0000259" key="5">
    <source>
        <dbReference type="PROSITE" id="PS50931"/>
    </source>
</evidence>
<dbReference type="PROSITE" id="PS50931">
    <property type="entry name" value="HTH_LYSR"/>
    <property type="match status" value="1"/>
</dbReference>